<evidence type="ECO:0000313" key="1">
    <source>
        <dbReference type="EMBL" id="TEB29242.1"/>
    </source>
</evidence>
<accession>A0A4Y7T6L9</accession>
<sequence>MAYDLANHIQGDELERRLLRFVLQNKRNPLLSGSDDLGQWFTTVEQACTHCGAPASQYVDAALLLIHDGDPLLGIMRDRRDIYRGRNGQEYWPWQMFKADIETVVHARQDARWRIGTKIAMALVSPALIQPVLGEKASACVWLFLILVMIIDERDQVGIPPVGAQDVIQPIENAENAPLRIAAGDEA</sequence>
<dbReference type="AlphaFoldDB" id="A0A4Y7T6L9"/>
<reference evidence="1 2" key="1">
    <citation type="journal article" date="2019" name="Nat. Ecol. Evol.">
        <title>Megaphylogeny resolves global patterns of mushroom evolution.</title>
        <authorList>
            <person name="Varga T."/>
            <person name="Krizsan K."/>
            <person name="Foldi C."/>
            <person name="Dima B."/>
            <person name="Sanchez-Garcia M."/>
            <person name="Sanchez-Ramirez S."/>
            <person name="Szollosi G.J."/>
            <person name="Szarkandi J.G."/>
            <person name="Papp V."/>
            <person name="Albert L."/>
            <person name="Andreopoulos W."/>
            <person name="Angelini C."/>
            <person name="Antonin V."/>
            <person name="Barry K.W."/>
            <person name="Bougher N.L."/>
            <person name="Buchanan P."/>
            <person name="Buyck B."/>
            <person name="Bense V."/>
            <person name="Catcheside P."/>
            <person name="Chovatia M."/>
            <person name="Cooper J."/>
            <person name="Damon W."/>
            <person name="Desjardin D."/>
            <person name="Finy P."/>
            <person name="Geml J."/>
            <person name="Haridas S."/>
            <person name="Hughes K."/>
            <person name="Justo A."/>
            <person name="Karasinski D."/>
            <person name="Kautmanova I."/>
            <person name="Kiss B."/>
            <person name="Kocsube S."/>
            <person name="Kotiranta H."/>
            <person name="LaButti K.M."/>
            <person name="Lechner B.E."/>
            <person name="Liimatainen K."/>
            <person name="Lipzen A."/>
            <person name="Lukacs Z."/>
            <person name="Mihaltcheva S."/>
            <person name="Morgado L.N."/>
            <person name="Niskanen T."/>
            <person name="Noordeloos M.E."/>
            <person name="Ohm R.A."/>
            <person name="Ortiz-Santana B."/>
            <person name="Ovrebo C."/>
            <person name="Racz N."/>
            <person name="Riley R."/>
            <person name="Savchenko A."/>
            <person name="Shiryaev A."/>
            <person name="Soop K."/>
            <person name="Spirin V."/>
            <person name="Szebenyi C."/>
            <person name="Tomsovsky M."/>
            <person name="Tulloss R.E."/>
            <person name="Uehling J."/>
            <person name="Grigoriev I.V."/>
            <person name="Vagvolgyi C."/>
            <person name="Papp T."/>
            <person name="Martin F.M."/>
            <person name="Miettinen O."/>
            <person name="Hibbett D.S."/>
            <person name="Nagy L.G."/>
        </authorList>
    </citation>
    <scope>NUCLEOTIDE SEQUENCE [LARGE SCALE GENOMIC DNA]</scope>
    <source>
        <strain evidence="1 2">FP101781</strain>
    </source>
</reference>
<comment type="caution">
    <text evidence="1">The sequence shown here is derived from an EMBL/GenBank/DDBJ whole genome shotgun (WGS) entry which is preliminary data.</text>
</comment>
<proteinExistence type="predicted"/>
<keyword evidence="2" id="KW-1185">Reference proteome</keyword>
<evidence type="ECO:0000313" key="2">
    <source>
        <dbReference type="Proteomes" id="UP000298030"/>
    </source>
</evidence>
<gene>
    <name evidence="1" type="ORF">FA13DRAFT_1775557</name>
</gene>
<dbReference type="EMBL" id="QPFP01000028">
    <property type="protein sequence ID" value="TEB29242.1"/>
    <property type="molecule type" value="Genomic_DNA"/>
</dbReference>
<name>A0A4Y7T6L9_COPMI</name>
<protein>
    <submittedName>
        <fullName evidence="1">Uncharacterized protein</fullName>
    </submittedName>
</protein>
<organism evidence="1 2">
    <name type="scientific">Coprinellus micaceus</name>
    <name type="common">Glistening ink-cap mushroom</name>
    <name type="synonym">Coprinus micaceus</name>
    <dbReference type="NCBI Taxonomy" id="71717"/>
    <lineage>
        <taxon>Eukaryota</taxon>
        <taxon>Fungi</taxon>
        <taxon>Dikarya</taxon>
        <taxon>Basidiomycota</taxon>
        <taxon>Agaricomycotina</taxon>
        <taxon>Agaricomycetes</taxon>
        <taxon>Agaricomycetidae</taxon>
        <taxon>Agaricales</taxon>
        <taxon>Agaricineae</taxon>
        <taxon>Psathyrellaceae</taxon>
        <taxon>Coprinellus</taxon>
    </lineage>
</organism>
<dbReference type="OrthoDB" id="3068660at2759"/>
<dbReference type="Proteomes" id="UP000298030">
    <property type="component" value="Unassembled WGS sequence"/>
</dbReference>